<name>A0A8S1M1V0_9CILI</name>
<protein>
    <submittedName>
        <fullName evidence="1">Uncharacterized protein</fullName>
    </submittedName>
</protein>
<dbReference type="EMBL" id="CAJJDN010000028">
    <property type="protein sequence ID" value="CAD8071871.1"/>
    <property type="molecule type" value="Genomic_DNA"/>
</dbReference>
<dbReference type="Proteomes" id="UP000692954">
    <property type="component" value="Unassembled WGS sequence"/>
</dbReference>
<comment type="caution">
    <text evidence="1">The sequence shown here is derived from an EMBL/GenBank/DDBJ whole genome shotgun (WGS) entry which is preliminary data.</text>
</comment>
<evidence type="ECO:0000313" key="2">
    <source>
        <dbReference type="Proteomes" id="UP000692954"/>
    </source>
</evidence>
<sequence>MQFLFVKNTQLDQQLIYRSYSCHQSRQSEINNRKINNNKIHLNIIESSKRNKFFNSKEENKLKSKKKLYKRIKSYSIKKQKQNLVSIVSHLKIEFHSHLDSLRTVMVDQIEQKQKNIKYIKDNSIIKQKIFQICIS</sequence>
<proteinExistence type="predicted"/>
<dbReference type="AlphaFoldDB" id="A0A8S1M1V0"/>
<evidence type="ECO:0000313" key="1">
    <source>
        <dbReference type="EMBL" id="CAD8071871.1"/>
    </source>
</evidence>
<gene>
    <name evidence="1" type="ORF">PSON_ATCC_30995.1.T0280307</name>
</gene>
<keyword evidence="2" id="KW-1185">Reference proteome</keyword>
<reference evidence="1" key="1">
    <citation type="submission" date="2021-01" db="EMBL/GenBank/DDBJ databases">
        <authorList>
            <consortium name="Genoscope - CEA"/>
            <person name="William W."/>
        </authorList>
    </citation>
    <scope>NUCLEOTIDE SEQUENCE</scope>
</reference>
<accession>A0A8S1M1V0</accession>
<organism evidence="1 2">
    <name type="scientific">Paramecium sonneborni</name>
    <dbReference type="NCBI Taxonomy" id="65129"/>
    <lineage>
        <taxon>Eukaryota</taxon>
        <taxon>Sar</taxon>
        <taxon>Alveolata</taxon>
        <taxon>Ciliophora</taxon>
        <taxon>Intramacronucleata</taxon>
        <taxon>Oligohymenophorea</taxon>
        <taxon>Peniculida</taxon>
        <taxon>Parameciidae</taxon>
        <taxon>Paramecium</taxon>
    </lineage>
</organism>